<dbReference type="Gene3D" id="3.40.470.10">
    <property type="entry name" value="Uracil-DNA glycosylase-like domain"/>
    <property type="match status" value="1"/>
</dbReference>
<accession>A0A1A9F5M4</accession>
<reference evidence="2 3" key="2">
    <citation type="journal article" date="2018" name="Int. J. Syst. Evol. Microbiol.">
        <title>Marinobacterium aestuarii sp. nov., a benzene-degrading marine bacterium isolated from estuary sediment.</title>
        <authorList>
            <person name="Bae S.S."/>
            <person name="Jung J."/>
            <person name="Chung D."/>
            <person name="Baek K."/>
        </authorList>
    </citation>
    <scope>NUCLEOTIDE SEQUENCE [LARGE SCALE GENOMIC DNA]</scope>
    <source>
        <strain evidence="2 3">ST58-10</strain>
    </source>
</reference>
<dbReference type="PANTHER" id="PTHR42160">
    <property type="entry name" value="URACIL-DNA GLYCOSYLASE SUPERFAMILY PROTEIN"/>
    <property type="match status" value="1"/>
</dbReference>
<dbReference type="InterPro" id="IPR047124">
    <property type="entry name" value="HI_0220.2"/>
</dbReference>
<dbReference type="Proteomes" id="UP000078070">
    <property type="component" value="Chromosome"/>
</dbReference>
<evidence type="ECO:0000313" key="2">
    <source>
        <dbReference type="EMBL" id="ANG65208.1"/>
    </source>
</evidence>
<proteinExistence type="predicted"/>
<dbReference type="SUPFAM" id="SSF52141">
    <property type="entry name" value="Uracil-DNA glycosylase-like"/>
    <property type="match status" value="1"/>
</dbReference>
<organism evidence="2 3">
    <name type="scientific">Marinobacterium aestuarii</name>
    <dbReference type="NCBI Taxonomy" id="1821621"/>
    <lineage>
        <taxon>Bacteria</taxon>
        <taxon>Pseudomonadati</taxon>
        <taxon>Pseudomonadota</taxon>
        <taxon>Gammaproteobacteria</taxon>
        <taxon>Oceanospirillales</taxon>
        <taxon>Oceanospirillaceae</taxon>
        <taxon>Marinobacterium</taxon>
    </lineage>
</organism>
<gene>
    <name evidence="2" type="ORF">A8C75_10675</name>
</gene>
<dbReference type="SMART" id="SM00986">
    <property type="entry name" value="UDG"/>
    <property type="match status" value="1"/>
</dbReference>
<dbReference type="STRING" id="1821621.A8C75_10675"/>
<dbReference type="KEGG" id="mars:A8C75_10675"/>
<dbReference type="Pfam" id="PF03167">
    <property type="entry name" value="UDG"/>
    <property type="match status" value="1"/>
</dbReference>
<feature type="domain" description="Uracil-DNA glycosylase-like" evidence="1">
    <location>
        <begin position="32"/>
        <end position="188"/>
    </location>
</feature>
<dbReference type="InterPro" id="IPR036895">
    <property type="entry name" value="Uracil-DNA_glycosylase-like_sf"/>
</dbReference>
<keyword evidence="3" id="KW-1185">Reference proteome</keyword>
<protein>
    <recommendedName>
        <fullName evidence="1">Uracil-DNA glycosylase-like domain-containing protein</fullName>
    </recommendedName>
</protein>
<evidence type="ECO:0000313" key="3">
    <source>
        <dbReference type="Proteomes" id="UP000078070"/>
    </source>
</evidence>
<sequence length="196" mass="21990">MEPIPALNCEALVEEVRQCRHCTGLPEAARPILQAASNARILIIGQAPGARTTAQGRPFDDASGDRLRGWLGLTREQFYDTGCLAIMPMGFCFPGSSASGDKPPRKECAPLWHPRLLESMPTIRLTLLIGHYAQRRYVTGNYASLTETVLHWRELPAGCLPLPHPSPRNQRWFKANPWFDEELVPELRLRVQQALL</sequence>
<dbReference type="RefSeq" id="WP_067387191.1">
    <property type="nucleotide sequence ID" value="NZ_CP015839.1"/>
</dbReference>
<name>A0A1A9F5M4_9GAMM</name>
<evidence type="ECO:0000259" key="1">
    <source>
        <dbReference type="SMART" id="SM00986"/>
    </source>
</evidence>
<dbReference type="PANTHER" id="PTHR42160:SF1">
    <property type="entry name" value="URACIL-DNA GLYCOSYLASE SUPERFAMILY PROTEIN"/>
    <property type="match status" value="1"/>
</dbReference>
<reference evidence="3" key="1">
    <citation type="submission" date="2016-05" db="EMBL/GenBank/DDBJ databases">
        <authorList>
            <person name="Baek K."/>
            <person name="Yang S.-J."/>
        </authorList>
    </citation>
    <scope>NUCLEOTIDE SEQUENCE [LARGE SCALE GENOMIC DNA]</scope>
    <source>
        <strain evidence="3">ST58-10</strain>
    </source>
</reference>
<dbReference type="AlphaFoldDB" id="A0A1A9F5M4"/>
<dbReference type="InterPro" id="IPR005122">
    <property type="entry name" value="Uracil-DNA_glycosylase-like"/>
</dbReference>
<dbReference type="SMART" id="SM00987">
    <property type="entry name" value="UreE_C"/>
    <property type="match status" value="1"/>
</dbReference>
<dbReference type="CDD" id="cd10033">
    <property type="entry name" value="UDG_like"/>
    <property type="match status" value="1"/>
</dbReference>
<dbReference type="EMBL" id="CP015839">
    <property type="protein sequence ID" value="ANG65208.1"/>
    <property type="molecule type" value="Genomic_DNA"/>
</dbReference>
<dbReference type="OrthoDB" id="9789139at2"/>